<dbReference type="InterPro" id="IPR026444">
    <property type="entry name" value="Secre_tail"/>
</dbReference>
<sequence>MQWVLIGESLPTASIPALHLFMLKKLTFLTAAILSSAVGARAQTVNNVTEVVTSFGGFWQSSVTAKSPTKPNNSHDLLAFSLNGVRYSTGVDDALLRTQNLVFTASEFKALPVLALSGNVGGNTKVGLGELYDNVANGASSPPPANDIPFYLRDGRNGLNLGTGAANVPSGTLDFTISDVVASSLGDGTPDILVTQIADPAGSQDQYQFLDANNQVIGNTVTVTFTNISPVGSWTADFYEASQRPMSLTAGFRQTDRDLRLWAADLSAFGITSSNVANIRKFRVLLSGNSDLAFVAYNTRTATFFNPPLPVTLTSFTGRATATGTELTWNTAQEVNSAAFEVEASQDGQTFRQIGQVAAAGSSTLPRHYSYRHATTYAGTRYYRLRQVDQDGTSSYTSVLTLRAGADQSRNISVTTAPNPFREKLQLVLSSLGTAPTQASVQLTNLTGRVVYTHDFSQELGQSAVLELTDLSALPAGLYLANVVVNGQLTVLKVIKE</sequence>
<reference evidence="1 2" key="1">
    <citation type="submission" date="2018-12" db="EMBL/GenBank/DDBJ databases">
        <authorList>
            <person name="Feng G."/>
            <person name="Zhu H."/>
        </authorList>
    </citation>
    <scope>NUCLEOTIDE SEQUENCE [LARGE SCALE GENOMIC DNA]</scope>
    <source>
        <strain evidence="1 2">KCTC 12533</strain>
    </source>
</reference>
<dbReference type="OrthoDB" id="663485at2"/>
<comment type="caution">
    <text evidence="1">The sequence shown here is derived from an EMBL/GenBank/DDBJ whole genome shotgun (WGS) entry which is preliminary data.</text>
</comment>
<proteinExistence type="predicted"/>
<dbReference type="NCBIfam" id="TIGR04183">
    <property type="entry name" value="Por_Secre_tail"/>
    <property type="match status" value="1"/>
</dbReference>
<evidence type="ECO:0000313" key="2">
    <source>
        <dbReference type="Proteomes" id="UP000273500"/>
    </source>
</evidence>
<evidence type="ECO:0000313" key="1">
    <source>
        <dbReference type="EMBL" id="RSK43981.1"/>
    </source>
</evidence>
<dbReference type="AlphaFoldDB" id="A0A3R9NUR2"/>
<dbReference type="InterPro" id="IPR013783">
    <property type="entry name" value="Ig-like_fold"/>
</dbReference>
<accession>A0A3R9NUR2</accession>
<dbReference type="EMBL" id="RWIT01000019">
    <property type="protein sequence ID" value="RSK43981.1"/>
    <property type="molecule type" value="Genomic_DNA"/>
</dbReference>
<dbReference type="Proteomes" id="UP000273500">
    <property type="component" value="Unassembled WGS sequence"/>
</dbReference>
<gene>
    <name evidence="1" type="ORF">EI291_20500</name>
</gene>
<dbReference type="Gene3D" id="2.60.40.10">
    <property type="entry name" value="Immunoglobulins"/>
    <property type="match status" value="1"/>
</dbReference>
<protein>
    <submittedName>
        <fullName evidence="1">T9SS C-terminal target domain-containing protein</fullName>
    </submittedName>
</protein>
<organism evidence="1 2">
    <name type="scientific">Hymenobacter rigui</name>
    <dbReference type="NCBI Taxonomy" id="334424"/>
    <lineage>
        <taxon>Bacteria</taxon>
        <taxon>Pseudomonadati</taxon>
        <taxon>Bacteroidota</taxon>
        <taxon>Cytophagia</taxon>
        <taxon>Cytophagales</taxon>
        <taxon>Hymenobacteraceae</taxon>
        <taxon>Hymenobacter</taxon>
    </lineage>
</organism>
<name>A0A3R9NUR2_9BACT</name>
<keyword evidence="2" id="KW-1185">Reference proteome</keyword>